<dbReference type="InParanoid" id="G8YFN5"/>
<gene>
    <name evidence="7" type="primary">Piso0_002673</name>
    <name evidence="7" type="ORF">GNLVRS01_PISO0I15298g</name>
</gene>
<evidence type="ECO:0000313" key="8">
    <source>
        <dbReference type="Proteomes" id="UP000005222"/>
    </source>
</evidence>
<comment type="subcellular location">
    <subcellularLocation>
        <location evidence="1">Membrane</location>
        <topology evidence="1">Single-pass membrane protein</topology>
    </subcellularLocation>
</comment>
<evidence type="ECO:0000313" key="7">
    <source>
        <dbReference type="EMBL" id="CCE81984.1"/>
    </source>
</evidence>
<keyword evidence="4" id="KW-0472">Membrane</keyword>
<dbReference type="Pfam" id="PF00226">
    <property type="entry name" value="DnaJ"/>
    <property type="match status" value="1"/>
</dbReference>
<reference evidence="7 8" key="1">
    <citation type="journal article" date="2012" name="G3 (Bethesda)">
        <title>Pichia sorbitophila, an interspecies yeast hybrid reveals early steps of genome resolution following polyploidization.</title>
        <authorList>
            <person name="Leh Louis V."/>
            <person name="Despons L."/>
            <person name="Friedrich A."/>
            <person name="Martin T."/>
            <person name="Durrens P."/>
            <person name="Casaregola S."/>
            <person name="Neuveglise C."/>
            <person name="Fairhead C."/>
            <person name="Marck C."/>
            <person name="Cruz J.A."/>
            <person name="Straub M.L."/>
            <person name="Kugler V."/>
            <person name="Sacerdot C."/>
            <person name="Uzunov Z."/>
            <person name="Thierry A."/>
            <person name="Weiss S."/>
            <person name="Bleykasten C."/>
            <person name="De Montigny J."/>
            <person name="Jacques N."/>
            <person name="Jung P."/>
            <person name="Lemaire M."/>
            <person name="Mallet S."/>
            <person name="Morel G."/>
            <person name="Richard G.F."/>
            <person name="Sarkar A."/>
            <person name="Savel G."/>
            <person name="Schacherer J."/>
            <person name="Seret M.L."/>
            <person name="Talla E."/>
            <person name="Samson G."/>
            <person name="Jubin C."/>
            <person name="Poulain J."/>
            <person name="Vacherie B."/>
            <person name="Barbe V."/>
            <person name="Pelletier E."/>
            <person name="Sherman D.J."/>
            <person name="Westhof E."/>
            <person name="Weissenbach J."/>
            <person name="Baret P.V."/>
            <person name="Wincker P."/>
            <person name="Gaillardin C."/>
            <person name="Dujon B."/>
            <person name="Souciet J.L."/>
        </authorList>
    </citation>
    <scope>NUCLEOTIDE SEQUENCE [LARGE SCALE GENOMIC DNA]</scope>
    <source>
        <strain evidence="8">ATCC MYA-4447 / BCRC 22081 / CBS 7064 / NBRC 10061 / NRRL Y-12695</strain>
    </source>
</reference>
<dbReference type="EMBL" id="FO082051">
    <property type="protein sequence ID" value="CCE81984.1"/>
    <property type="molecule type" value="Genomic_DNA"/>
</dbReference>
<dbReference type="Pfam" id="PF09320">
    <property type="entry name" value="DUF1977"/>
    <property type="match status" value="1"/>
</dbReference>
<evidence type="ECO:0000256" key="2">
    <source>
        <dbReference type="ARBA" id="ARBA00022692"/>
    </source>
</evidence>
<dbReference type="HOGENOM" id="CLU_043579_1_0_1"/>
<dbReference type="Gene3D" id="1.10.287.110">
    <property type="entry name" value="DnaJ domain"/>
    <property type="match status" value="1"/>
</dbReference>
<protein>
    <submittedName>
        <fullName evidence="7">Piso0_002673 protein</fullName>
    </submittedName>
</protein>
<evidence type="ECO:0000256" key="5">
    <source>
        <dbReference type="SAM" id="MobiDB-lite"/>
    </source>
</evidence>
<evidence type="ECO:0000256" key="3">
    <source>
        <dbReference type="ARBA" id="ARBA00022989"/>
    </source>
</evidence>
<dbReference type="InterPro" id="IPR015399">
    <property type="entry name" value="DUF1977_DnaJ-like"/>
</dbReference>
<dbReference type="GO" id="GO:0030544">
    <property type="term" value="F:Hsp70 protein binding"/>
    <property type="evidence" value="ECO:0007669"/>
    <property type="project" value="TreeGrafter"/>
</dbReference>
<accession>G8YFN5</accession>
<evidence type="ECO:0000256" key="1">
    <source>
        <dbReference type="ARBA" id="ARBA00004167"/>
    </source>
</evidence>
<dbReference type="STRING" id="559304.G8YFN5"/>
<dbReference type="GO" id="GO:0071218">
    <property type="term" value="P:cellular response to misfolded protein"/>
    <property type="evidence" value="ECO:0007669"/>
    <property type="project" value="TreeGrafter"/>
</dbReference>
<keyword evidence="2" id="KW-0812">Transmembrane</keyword>
<dbReference type="InterPro" id="IPR001623">
    <property type="entry name" value="DnaJ_domain"/>
</dbReference>
<dbReference type="Proteomes" id="UP000005222">
    <property type="component" value="Chromosome I"/>
</dbReference>
<dbReference type="SUPFAM" id="SSF46565">
    <property type="entry name" value="Chaperone J-domain"/>
    <property type="match status" value="1"/>
</dbReference>
<dbReference type="CDD" id="cd06257">
    <property type="entry name" value="DnaJ"/>
    <property type="match status" value="1"/>
</dbReference>
<proteinExistence type="predicted"/>
<evidence type="ECO:0000256" key="4">
    <source>
        <dbReference type="ARBA" id="ARBA00023136"/>
    </source>
</evidence>
<dbReference type="PROSITE" id="PS50076">
    <property type="entry name" value="DNAJ_2"/>
    <property type="match status" value="1"/>
</dbReference>
<sequence length="318" mass="36602">MASYTPEQEKVVIKVLSYKPHQFYEILDVSKTASDSEIKKSYRKLAVRLHPDKNPHPRSAEAFKILNKAWGVLSDPQKKQIFDSTGTDPDSRQTGFSSSDDVFSSGPFARHRGGADSAFEEDILNFFFGGGGGRGFGGGGPTFAFGNNGFTFQTFGDEQPFFFQNARPRRQQRQQQQRQQEDMSVYNLIRQFLPFLLLLLVPLVSHLFAEDSTPDYSFTKNSVYSRERFTPRFKIPFYVSEKFLDKSHLNSKQLRNFDSKVENLYIQDKRSKCSREQIIKNEMIEDAQGWFSIDHAKLKRAEEFPMPNCQALRNLNLI</sequence>
<dbReference type="FunCoup" id="G8YFN5">
    <property type="interactions" value="308"/>
</dbReference>
<dbReference type="PRINTS" id="PR00625">
    <property type="entry name" value="JDOMAIN"/>
</dbReference>
<dbReference type="eggNOG" id="KOG0714">
    <property type="taxonomic scope" value="Eukaryota"/>
</dbReference>
<feature type="region of interest" description="Disordered" evidence="5">
    <location>
        <begin position="80"/>
        <end position="102"/>
    </location>
</feature>
<dbReference type="OMA" id="ARSREHN"/>
<dbReference type="SMART" id="SM00271">
    <property type="entry name" value="DnaJ"/>
    <property type="match status" value="1"/>
</dbReference>
<evidence type="ECO:0000259" key="6">
    <source>
        <dbReference type="PROSITE" id="PS50076"/>
    </source>
</evidence>
<feature type="compositionally biased region" description="Polar residues" evidence="5">
    <location>
        <begin position="82"/>
        <end position="94"/>
    </location>
</feature>
<dbReference type="AlphaFoldDB" id="G8YFN5"/>
<feature type="domain" description="J" evidence="6">
    <location>
        <begin position="22"/>
        <end position="86"/>
    </location>
</feature>
<dbReference type="PANTHER" id="PTHR43908">
    <property type="entry name" value="AT29763P-RELATED"/>
    <property type="match status" value="1"/>
</dbReference>
<name>G8YFN5_PICSO</name>
<keyword evidence="3" id="KW-1133">Transmembrane helix</keyword>
<keyword evidence="8" id="KW-1185">Reference proteome</keyword>
<dbReference type="GO" id="GO:0005789">
    <property type="term" value="C:endoplasmic reticulum membrane"/>
    <property type="evidence" value="ECO:0007669"/>
    <property type="project" value="TreeGrafter"/>
</dbReference>
<dbReference type="PANTHER" id="PTHR43908:SF3">
    <property type="entry name" value="AT29763P-RELATED"/>
    <property type="match status" value="1"/>
</dbReference>
<dbReference type="OrthoDB" id="1507364at2759"/>
<dbReference type="InterPro" id="IPR036869">
    <property type="entry name" value="J_dom_sf"/>
</dbReference>
<dbReference type="InterPro" id="IPR051100">
    <property type="entry name" value="DnaJ_subfamily_B/C"/>
</dbReference>
<organism evidence="7 8">
    <name type="scientific">Pichia sorbitophila (strain ATCC MYA-4447 / BCRC 22081 / CBS 7064 / NBRC 10061 / NRRL Y-12695)</name>
    <name type="common">Hybrid yeast</name>
    <dbReference type="NCBI Taxonomy" id="559304"/>
    <lineage>
        <taxon>Eukaryota</taxon>
        <taxon>Fungi</taxon>
        <taxon>Dikarya</taxon>
        <taxon>Ascomycota</taxon>
        <taxon>Saccharomycotina</taxon>
        <taxon>Pichiomycetes</taxon>
        <taxon>Debaryomycetaceae</taxon>
        <taxon>Millerozyma</taxon>
    </lineage>
</organism>